<dbReference type="InterPro" id="IPR004675">
    <property type="entry name" value="AhpD_core"/>
</dbReference>
<reference evidence="3" key="1">
    <citation type="journal article" date="2019" name="Int. J. Syst. Evol. Microbiol.">
        <title>The Global Catalogue of Microorganisms (GCM) 10K type strain sequencing project: providing services to taxonomists for standard genome sequencing and annotation.</title>
        <authorList>
            <consortium name="The Broad Institute Genomics Platform"/>
            <consortium name="The Broad Institute Genome Sequencing Center for Infectious Disease"/>
            <person name="Wu L."/>
            <person name="Ma J."/>
        </authorList>
    </citation>
    <scope>NUCLEOTIDE SEQUENCE [LARGE SCALE GENOMIC DNA]</scope>
    <source>
        <strain evidence="3">JCM 17388</strain>
    </source>
</reference>
<keyword evidence="3" id="KW-1185">Reference proteome</keyword>
<feature type="domain" description="Carboxymuconolactone decarboxylase-like" evidence="1">
    <location>
        <begin position="93"/>
        <end position="152"/>
    </location>
</feature>
<accession>A0ABP8ALH9</accession>
<dbReference type="Gene3D" id="1.20.1290.10">
    <property type="entry name" value="AhpD-like"/>
    <property type="match status" value="1"/>
</dbReference>
<proteinExistence type="predicted"/>
<dbReference type="SUPFAM" id="SSF69118">
    <property type="entry name" value="AhpD-like"/>
    <property type="match status" value="1"/>
</dbReference>
<name>A0ABP8ALH9_9ACTN</name>
<dbReference type="Proteomes" id="UP001501251">
    <property type="component" value="Unassembled WGS sequence"/>
</dbReference>
<evidence type="ECO:0000313" key="2">
    <source>
        <dbReference type="EMBL" id="GAA4185928.1"/>
    </source>
</evidence>
<evidence type="ECO:0000259" key="1">
    <source>
        <dbReference type="Pfam" id="PF02627"/>
    </source>
</evidence>
<dbReference type="EMBL" id="BAABAQ010000002">
    <property type="protein sequence ID" value="GAA4185928.1"/>
    <property type="molecule type" value="Genomic_DNA"/>
</dbReference>
<sequence length="184" mass="19707">MAFISLNSDEPGVRSLFRYRPETAGPLNELVEVLLCGESSMSRGERELIAAYVSSLNECRFCFSTHAAIAAAHLDEGMPLVEQACANPSAAPVSGKLRALMDIAGAVQRGGKAVTQRHVDAARALGATDMEIHDTVLIAAAFCMFNRYVDGLATYAPDDPAVYAERARRSDGYVAGLAELQRQA</sequence>
<dbReference type="PANTHER" id="PTHR35446">
    <property type="entry name" value="SI:CH211-175M2.5"/>
    <property type="match status" value="1"/>
</dbReference>
<gene>
    <name evidence="2" type="ORF">GCM10022252_17100</name>
</gene>
<evidence type="ECO:0000313" key="3">
    <source>
        <dbReference type="Proteomes" id="UP001501251"/>
    </source>
</evidence>
<comment type="caution">
    <text evidence="2">The sequence shown here is derived from an EMBL/GenBank/DDBJ whole genome shotgun (WGS) entry which is preliminary data.</text>
</comment>
<dbReference type="NCBIfam" id="TIGR00778">
    <property type="entry name" value="ahpD_dom"/>
    <property type="match status" value="1"/>
</dbReference>
<dbReference type="PANTHER" id="PTHR35446:SF2">
    <property type="entry name" value="CARBOXYMUCONOLACTONE DECARBOXYLASE-LIKE DOMAIN-CONTAINING PROTEIN"/>
    <property type="match status" value="1"/>
</dbReference>
<organism evidence="2 3">
    <name type="scientific">Streptosporangium oxazolinicum</name>
    <dbReference type="NCBI Taxonomy" id="909287"/>
    <lineage>
        <taxon>Bacteria</taxon>
        <taxon>Bacillati</taxon>
        <taxon>Actinomycetota</taxon>
        <taxon>Actinomycetes</taxon>
        <taxon>Streptosporangiales</taxon>
        <taxon>Streptosporangiaceae</taxon>
        <taxon>Streptosporangium</taxon>
    </lineage>
</organism>
<dbReference type="Pfam" id="PF02627">
    <property type="entry name" value="CMD"/>
    <property type="match status" value="1"/>
</dbReference>
<dbReference type="InterPro" id="IPR029032">
    <property type="entry name" value="AhpD-like"/>
</dbReference>
<protein>
    <submittedName>
        <fullName evidence="2">Carboxymuconolactone decarboxylase family protein</fullName>
    </submittedName>
</protein>
<dbReference type="InterPro" id="IPR003779">
    <property type="entry name" value="CMD-like"/>
</dbReference>